<keyword evidence="5 10" id="KW-0547">Nucleotide-binding</keyword>
<dbReference type="InterPro" id="IPR017441">
    <property type="entry name" value="Protein_kinase_ATP_BS"/>
</dbReference>
<feature type="compositionally biased region" description="Polar residues" evidence="11">
    <location>
        <begin position="416"/>
        <end position="434"/>
    </location>
</feature>
<feature type="domain" description="Protein kinase" evidence="12">
    <location>
        <begin position="99"/>
        <end position="365"/>
    </location>
</feature>
<dbReference type="Pfam" id="PF00069">
    <property type="entry name" value="Pkinase"/>
    <property type="match status" value="1"/>
</dbReference>
<dbReference type="InterPro" id="IPR011009">
    <property type="entry name" value="Kinase-like_dom_sf"/>
</dbReference>
<dbReference type="PANTHER" id="PTHR24356:SF163">
    <property type="entry name" value="3-PHOSPHOINOSITIDE-DEPENDENT PROTEIN KINASE 1-RELATED"/>
    <property type="match status" value="1"/>
</dbReference>
<dbReference type="PROSITE" id="PS00108">
    <property type="entry name" value="PROTEIN_KINASE_ST"/>
    <property type="match status" value="1"/>
</dbReference>
<keyword evidence="14" id="KW-1185">Reference proteome</keyword>
<feature type="region of interest" description="Disordered" evidence="11">
    <location>
        <begin position="40"/>
        <end position="92"/>
    </location>
</feature>
<feature type="region of interest" description="Disordered" evidence="11">
    <location>
        <begin position="416"/>
        <end position="437"/>
    </location>
</feature>
<evidence type="ECO:0000256" key="10">
    <source>
        <dbReference type="PROSITE-ProRule" id="PRU10141"/>
    </source>
</evidence>
<evidence type="ECO:0000256" key="5">
    <source>
        <dbReference type="ARBA" id="ARBA00022741"/>
    </source>
</evidence>
<dbReference type="RefSeq" id="XP_056039740.1">
    <property type="nucleotide sequence ID" value="XM_056183643.1"/>
</dbReference>
<evidence type="ECO:0000313" key="13">
    <source>
        <dbReference type="EMBL" id="WBW75497.1"/>
    </source>
</evidence>
<sequence length="588" mass="65898">MRKSQNLKGNSTSEDTETELQDDSSFFSVEELNRRLNAPYALAGSDPKKSPILLDSSSPNEPKSSPNATKTNLVPKTAGASRPSSRATSPNNIKRVSDFSFGEIIGEGSYSTVLSATEISTKREYAIKVLDKRHIIKEKKVKYVNIEKEALYLISKHPGFIRLFYTFQDAQNLYFVFSLARNGELLDYINKLGRFNEACVQYYGALLLDSIDFMHTQGVIHRDLKPENILLDDNMRTKIIDFGSAKIQKVTGKTESLPDDFPVNNNHSRSFVGTARYVSPEVLNDKNASTASDVWAFGCILFQMLTGKPPFVAGNEYLVFQKILHLSYEIPVDVSDTASDLMKKILILHPSERLTTEEIRNHPFFSAVRFDKSLWEIAPPRLKPAGHTSTLSLSVPNFVPKSTGDINEQARPSTLSVSSAYPTPNTPVNTTFSLPSPPEYEEMNKRWHSVLLEDEKVSKITILNVSSFPGSGSHEAVRFFSSLFRKKKPRTFILTTFGRCLLVSMNSGGRATIKEELPVKSVGLRVHSVKNSDHTWIMETPTRSWSFEDPREPASTWIELINRATSITTAFENHSVTSFCRSIARSIS</sequence>
<dbReference type="FunFam" id="3.30.200.20:FF:000191">
    <property type="entry name" value="3-phosphoinositide-dependent protein kinase 2-like"/>
    <property type="match status" value="1"/>
</dbReference>
<comment type="catalytic activity">
    <reaction evidence="8">
        <text>L-threonyl-[protein] + ATP = O-phospho-L-threonyl-[protein] + ADP + H(+)</text>
        <dbReference type="Rhea" id="RHEA:46608"/>
        <dbReference type="Rhea" id="RHEA-COMP:11060"/>
        <dbReference type="Rhea" id="RHEA-COMP:11605"/>
        <dbReference type="ChEBI" id="CHEBI:15378"/>
        <dbReference type="ChEBI" id="CHEBI:30013"/>
        <dbReference type="ChEBI" id="CHEBI:30616"/>
        <dbReference type="ChEBI" id="CHEBI:61977"/>
        <dbReference type="ChEBI" id="CHEBI:456216"/>
        <dbReference type="EC" id="2.7.11.1"/>
    </reaction>
</comment>
<comment type="similarity">
    <text evidence="1">Belongs to the protein kinase superfamily. AGC Ser/Thr protein kinase family. PDPK1 subfamily.</text>
</comment>
<protein>
    <recommendedName>
        <fullName evidence="2">non-specific serine/threonine protein kinase</fullName>
        <ecNumber evidence="2">2.7.11.1</ecNumber>
    </recommendedName>
</protein>
<reference evidence="13 14" key="1">
    <citation type="journal article" date="2023" name="G3 (Bethesda)">
        <title>A high-quality reference genome for the fission yeast Schizosaccharomyces osmophilus.</title>
        <authorList>
            <person name="Jia G.S."/>
            <person name="Zhang W.C."/>
            <person name="Liang Y."/>
            <person name="Liu X.H."/>
            <person name="Rhind N."/>
            <person name="Pidoux A."/>
            <person name="Brysch-Herzberg M."/>
            <person name="Du L.L."/>
        </authorList>
    </citation>
    <scope>NUCLEOTIDE SEQUENCE [LARGE SCALE GENOMIC DNA]</scope>
    <source>
        <strain evidence="13 14">CBS 15793</strain>
    </source>
</reference>
<dbReference type="GO" id="GO:0035556">
    <property type="term" value="P:intracellular signal transduction"/>
    <property type="evidence" value="ECO:0007669"/>
    <property type="project" value="TreeGrafter"/>
</dbReference>
<dbReference type="PROSITE" id="PS50011">
    <property type="entry name" value="PROTEIN_KINASE_DOM"/>
    <property type="match status" value="1"/>
</dbReference>
<evidence type="ECO:0000256" key="1">
    <source>
        <dbReference type="ARBA" id="ARBA00010006"/>
    </source>
</evidence>
<evidence type="ECO:0000256" key="9">
    <source>
        <dbReference type="ARBA" id="ARBA00048679"/>
    </source>
</evidence>
<organism evidence="13 14">
    <name type="scientific">Schizosaccharomyces osmophilus</name>
    <dbReference type="NCBI Taxonomy" id="2545709"/>
    <lineage>
        <taxon>Eukaryota</taxon>
        <taxon>Fungi</taxon>
        <taxon>Dikarya</taxon>
        <taxon>Ascomycota</taxon>
        <taxon>Taphrinomycotina</taxon>
        <taxon>Schizosaccharomycetes</taxon>
        <taxon>Schizosaccharomycetales</taxon>
        <taxon>Schizosaccharomycetaceae</taxon>
        <taxon>Schizosaccharomyces</taxon>
    </lineage>
</organism>
<dbReference type="SMART" id="SM00220">
    <property type="entry name" value="S_TKc"/>
    <property type="match status" value="1"/>
</dbReference>
<dbReference type="InterPro" id="IPR039046">
    <property type="entry name" value="PDPK1"/>
</dbReference>
<feature type="compositionally biased region" description="Low complexity" evidence="11">
    <location>
        <begin position="56"/>
        <end position="67"/>
    </location>
</feature>
<dbReference type="InterPro" id="IPR050236">
    <property type="entry name" value="Ser_Thr_kinase_AGC"/>
</dbReference>
<dbReference type="CDD" id="cd05581">
    <property type="entry name" value="STKc_PDK1"/>
    <property type="match status" value="1"/>
</dbReference>
<evidence type="ECO:0000259" key="12">
    <source>
        <dbReference type="PROSITE" id="PS50011"/>
    </source>
</evidence>
<dbReference type="InterPro" id="IPR011993">
    <property type="entry name" value="PH-like_dom_sf"/>
</dbReference>
<keyword evidence="7 10" id="KW-0067">ATP-binding</keyword>
<dbReference type="FunFam" id="1.10.510.10:FF:000534">
    <property type="entry name" value="Serine/threonine-protein kinase PKH2"/>
    <property type="match status" value="1"/>
</dbReference>
<dbReference type="EC" id="2.7.11.1" evidence="2"/>
<feature type="compositionally biased region" description="Polar residues" evidence="11">
    <location>
        <begin position="1"/>
        <end position="13"/>
    </location>
</feature>
<dbReference type="SUPFAM" id="SSF50729">
    <property type="entry name" value="PH domain-like"/>
    <property type="match status" value="1"/>
</dbReference>
<accession>A0AAF0AYE4</accession>
<comment type="catalytic activity">
    <reaction evidence="9">
        <text>L-seryl-[protein] + ATP = O-phospho-L-seryl-[protein] + ADP + H(+)</text>
        <dbReference type="Rhea" id="RHEA:17989"/>
        <dbReference type="Rhea" id="RHEA-COMP:9863"/>
        <dbReference type="Rhea" id="RHEA-COMP:11604"/>
        <dbReference type="ChEBI" id="CHEBI:15378"/>
        <dbReference type="ChEBI" id="CHEBI:29999"/>
        <dbReference type="ChEBI" id="CHEBI:30616"/>
        <dbReference type="ChEBI" id="CHEBI:83421"/>
        <dbReference type="ChEBI" id="CHEBI:456216"/>
        <dbReference type="EC" id="2.7.11.1"/>
    </reaction>
</comment>
<dbReference type="PROSITE" id="PS00107">
    <property type="entry name" value="PROTEIN_KINASE_ATP"/>
    <property type="match status" value="1"/>
</dbReference>
<gene>
    <name evidence="13" type="primary">ksg1</name>
    <name evidence="13" type="ORF">SOMG_04866</name>
</gene>
<dbReference type="EMBL" id="CP115613">
    <property type="protein sequence ID" value="WBW75497.1"/>
    <property type="molecule type" value="Genomic_DNA"/>
</dbReference>
<dbReference type="GO" id="GO:0005524">
    <property type="term" value="F:ATP binding"/>
    <property type="evidence" value="ECO:0007669"/>
    <property type="project" value="UniProtKB-UniRule"/>
</dbReference>
<evidence type="ECO:0000256" key="6">
    <source>
        <dbReference type="ARBA" id="ARBA00022777"/>
    </source>
</evidence>
<dbReference type="KEGG" id="som:SOMG_04866"/>
<dbReference type="GeneID" id="80878332"/>
<evidence type="ECO:0000256" key="8">
    <source>
        <dbReference type="ARBA" id="ARBA00047899"/>
    </source>
</evidence>
<dbReference type="AlphaFoldDB" id="A0AAF0AYE4"/>
<dbReference type="PANTHER" id="PTHR24356">
    <property type="entry name" value="SERINE/THREONINE-PROTEIN KINASE"/>
    <property type="match status" value="1"/>
</dbReference>
<dbReference type="GO" id="GO:0004674">
    <property type="term" value="F:protein serine/threonine kinase activity"/>
    <property type="evidence" value="ECO:0007669"/>
    <property type="project" value="UniProtKB-KW"/>
</dbReference>
<dbReference type="InterPro" id="IPR008271">
    <property type="entry name" value="Ser/Thr_kinase_AS"/>
</dbReference>
<evidence type="ECO:0000256" key="7">
    <source>
        <dbReference type="ARBA" id="ARBA00022840"/>
    </source>
</evidence>
<feature type="region of interest" description="Disordered" evidence="11">
    <location>
        <begin position="1"/>
        <end position="26"/>
    </location>
</feature>
<dbReference type="InterPro" id="IPR000719">
    <property type="entry name" value="Prot_kinase_dom"/>
</dbReference>
<evidence type="ECO:0000256" key="4">
    <source>
        <dbReference type="ARBA" id="ARBA00022679"/>
    </source>
</evidence>
<feature type="compositionally biased region" description="Polar residues" evidence="11">
    <location>
        <begin position="82"/>
        <end position="92"/>
    </location>
</feature>
<evidence type="ECO:0000313" key="14">
    <source>
        <dbReference type="Proteomes" id="UP001212411"/>
    </source>
</evidence>
<dbReference type="Gene3D" id="1.10.510.10">
    <property type="entry name" value="Transferase(Phosphotransferase) domain 1"/>
    <property type="match status" value="1"/>
</dbReference>
<feature type="binding site" evidence="10">
    <location>
        <position position="128"/>
    </location>
    <ligand>
        <name>ATP</name>
        <dbReference type="ChEBI" id="CHEBI:30616"/>
    </ligand>
</feature>
<keyword evidence="3 13" id="KW-0723">Serine/threonine-protein kinase</keyword>
<dbReference type="Gene3D" id="2.30.29.30">
    <property type="entry name" value="Pleckstrin-homology domain (PH domain)/Phosphotyrosine-binding domain (PTB)"/>
    <property type="match status" value="1"/>
</dbReference>
<name>A0AAF0AYE4_9SCHI</name>
<evidence type="ECO:0000256" key="3">
    <source>
        <dbReference type="ARBA" id="ARBA00022527"/>
    </source>
</evidence>
<dbReference type="SUPFAM" id="SSF56112">
    <property type="entry name" value="Protein kinase-like (PK-like)"/>
    <property type="match status" value="1"/>
</dbReference>
<proteinExistence type="inferred from homology"/>
<evidence type="ECO:0000256" key="11">
    <source>
        <dbReference type="SAM" id="MobiDB-lite"/>
    </source>
</evidence>
<keyword evidence="6 13" id="KW-0418">Kinase</keyword>
<keyword evidence="4" id="KW-0808">Transferase</keyword>
<evidence type="ECO:0000256" key="2">
    <source>
        <dbReference type="ARBA" id="ARBA00012513"/>
    </source>
</evidence>
<dbReference type="Gene3D" id="3.30.200.20">
    <property type="entry name" value="Phosphorylase Kinase, domain 1"/>
    <property type="match status" value="1"/>
</dbReference>
<dbReference type="Proteomes" id="UP001212411">
    <property type="component" value="Chromosome 3"/>
</dbReference>